<dbReference type="EMBL" id="ACLR01000246">
    <property type="protein sequence ID" value="EEK15844.1"/>
    <property type="molecule type" value="Genomic_DNA"/>
</dbReference>
<sequence length="107" mass="11785">MTYEVNKGIGATIEFKGLKSQYLVIFACGLGGVFLVAVVLNLVGVPSVLMVGISALLATVLVYTVFKMNKKYGTHGLMKLRAVAKHPDYLIHRRTVRSMLRCATQRK</sequence>
<keyword evidence="1" id="KW-0812">Transmembrane</keyword>
<feature type="transmembrane region" description="Helical" evidence="1">
    <location>
        <begin position="48"/>
        <end position="66"/>
    </location>
</feature>
<dbReference type="STRING" id="596327.PORUE0001_1924"/>
<gene>
    <name evidence="2" type="ORF">PORUE0001_1924</name>
</gene>
<comment type="caution">
    <text evidence="2">The sequence shown here is derived from an EMBL/GenBank/DDBJ whole genome shotgun (WGS) entry which is preliminary data.</text>
</comment>
<evidence type="ECO:0000313" key="2">
    <source>
        <dbReference type="EMBL" id="EEK15844.1"/>
    </source>
</evidence>
<dbReference type="OrthoDB" id="1273979at2"/>
<evidence type="ECO:0000256" key="1">
    <source>
        <dbReference type="SAM" id="Phobius"/>
    </source>
</evidence>
<dbReference type="RefSeq" id="WP_007366260.1">
    <property type="nucleotide sequence ID" value="NZ_ACLR01000246.1"/>
</dbReference>
<evidence type="ECO:0000313" key="3">
    <source>
        <dbReference type="Proteomes" id="UP000003303"/>
    </source>
</evidence>
<proteinExistence type="predicted"/>
<dbReference type="InterPro" id="IPR025407">
    <property type="entry name" value="DUF4133"/>
</dbReference>
<keyword evidence="1" id="KW-1133">Transmembrane helix</keyword>
<keyword evidence="3" id="KW-1185">Reference proteome</keyword>
<reference evidence="2 3" key="1">
    <citation type="submission" date="2009-04" db="EMBL/GenBank/DDBJ databases">
        <authorList>
            <person name="Sebastian Y."/>
            <person name="Madupu R."/>
            <person name="Durkin A.S."/>
            <person name="Torralba M."/>
            <person name="Methe B."/>
            <person name="Sutton G.G."/>
            <person name="Strausberg R.L."/>
            <person name="Nelson K.E."/>
        </authorList>
    </citation>
    <scope>NUCLEOTIDE SEQUENCE [LARGE SCALE GENOMIC DNA]</scope>
    <source>
        <strain evidence="2 3">60-3</strain>
    </source>
</reference>
<organism evidence="2 3">
    <name type="scientific">Porphyromonas uenonis 60-3</name>
    <dbReference type="NCBI Taxonomy" id="596327"/>
    <lineage>
        <taxon>Bacteria</taxon>
        <taxon>Pseudomonadati</taxon>
        <taxon>Bacteroidota</taxon>
        <taxon>Bacteroidia</taxon>
        <taxon>Bacteroidales</taxon>
        <taxon>Porphyromonadaceae</taxon>
        <taxon>Porphyromonas</taxon>
    </lineage>
</organism>
<name>C2MEI7_9PORP</name>
<dbReference type="Pfam" id="PF13571">
    <property type="entry name" value="DUF4133"/>
    <property type="match status" value="1"/>
</dbReference>
<feature type="transmembrane region" description="Helical" evidence="1">
    <location>
        <begin position="22"/>
        <end position="42"/>
    </location>
</feature>
<protein>
    <submittedName>
        <fullName evidence="2">Conjugative transposon protein TraF</fullName>
    </submittedName>
</protein>
<dbReference type="Proteomes" id="UP000003303">
    <property type="component" value="Unassembled WGS sequence"/>
</dbReference>
<keyword evidence="1" id="KW-0472">Membrane</keyword>
<accession>C2MEI7</accession>
<dbReference type="AlphaFoldDB" id="C2MEI7"/>